<feature type="compositionally biased region" description="Polar residues" evidence="1">
    <location>
        <begin position="73"/>
        <end position="99"/>
    </location>
</feature>
<sequence>MAQIEEGVSAIETSISKLEKTLHEFASMVDLLEKPSSKEEEDFETYACKAEAILSIAFDYVIVLQARHRAMSSCANSDSMTSPRQSTLNDSINQQVPNQ</sequence>
<name>A0A0D6LTS9_9BILA</name>
<keyword evidence="3" id="KW-1185">Reference proteome</keyword>
<accession>A0A0D6LTS9</accession>
<protein>
    <submittedName>
        <fullName evidence="2">Uncharacterized protein</fullName>
    </submittedName>
</protein>
<feature type="region of interest" description="Disordered" evidence="1">
    <location>
        <begin position="72"/>
        <end position="99"/>
    </location>
</feature>
<dbReference type="AlphaFoldDB" id="A0A0D6LTS9"/>
<evidence type="ECO:0000313" key="3">
    <source>
        <dbReference type="Proteomes" id="UP000054495"/>
    </source>
</evidence>
<gene>
    <name evidence="2" type="ORF">ANCCEY_07473</name>
</gene>
<reference evidence="2 3" key="1">
    <citation type="submission" date="2013-05" db="EMBL/GenBank/DDBJ databases">
        <title>Draft genome of the parasitic nematode Anyclostoma ceylanicum.</title>
        <authorList>
            <person name="Mitreva M."/>
        </authorList>
    </citation>
    <scope>NUCLEOTIDE SEQUENCE [LARGE SCALE GENOMIC DNA]</scope>
</reference>
<evidence type="ECO:0000313" key="2">
    <source>
        <dbReference type="EMBL" id="EPB73451.1"/>
    </source>
</evidence>
<evidence type="ECO:0000256" key="1">
    <source>
        <dbReference type="SAM" id="MobiDB-lite"/>
    </source>
</evidence>
<organism evidence="2 3">
    <name type="scientific">Ancylostoma ceylanicum</name>
    <dbReference type="NCBI Taxonomy" id="53326"/>
    <lineage>
        <taxon>Eukaryota</taxon>
        <taxon>Metazoa</taxon>
        <taxon>Ecdysozoa</taxon>
        <taxon>Nematoda</taxon>
        <taxon>Chromadorea</taxon>
        <taxon>Rhabditida</taxon>
        <taxon>Rhabditina</taxon>
        <taxon>Rhabditomorpha</taxon>
        <taxon>Strongyloidea</taxon>
        <taxon>Ancylostomatidae</taxon>
        <taxon>Ancylostomatinae</taxon>
        <taxon>Ancylostoma</taxon>
    </lineage>
</organism>
<dbReference type="Proteomes" id="UP000054495">
    <property type="component" value="Unassembled WGS sequence"/>
</dbReference>
<proteinExistence type="predicted"/>
<dbReference type="EMBL" id="KE124988">
    <property type="protein sequence ID" value="EPB73451.1"/>
    <property type="molecule type" value="Genomic_DNA"/>
</dbReference>